<dbReference type="InterPro" id="IPR008920">
    <property type="entry name" value="TF_FadR/GntR_C"/>
</dbReference>
<keyword evidence="6" id="KW-1185">Reference proteome</keyword>
<accession>A0ABS7PPK7</accession>
<sequence length="247" mass="27490">MNALADFLKAQAPNKPVADVLADIFRKRIMDGEYLPGERLVEADLTKLYGVSRGPIREAIRRLIAEGLVEAEKHRSPTVKGLDQAQFQEMFEIRGVLEGYGAALAARNVTDAAKRKALKEEAQKWRSGVYSSAPEVFVAANTRFHDEIGVLANRELLATQIRMLAIPGYKAVFEPLLQPEEMARSSVDHADILELIAKGDATAAEARMRSHVQNSGARVGAKYSDQLFDRRLRELERLRGLDSFKSD</sequence>
<name>A0ABS7PPK7_9SPHN</name>
<evidence type="ECO:0000313" key="5">
    <source>
        <dbReference type="EMBL" id="MBY8821969.1"/>
    </source>
</evidence>
<dbReference type="SUPFAM" id="SSF46785">
    <property type="entry name" value="Winged helix' DNA-binding domain"/>
    <property type="match status" value="1"/>
</dbReference>
<dbReference type="Pfam" id="PF00392">
    <property type="entry name" value="GntR"/>
    <property type="match status" value="1"/>
</dbReference>
<dbReference type="RefSeq" id="WP_222989090.1">
    <property type="nucleotide sequence ID" value="NZ_JAINVV010000004.1"/>
</dbReference>
<dbReference type="PRINTS" id="PR00035">
    <property type="entry name" value="HTHGNTR"/>
</dbReference>
<dbReference type="SMART" id="SM00345">
    <property type="entry name" value="HTH_GNTR"/>
    <property type="match status" value="1"/>
</dbReference>
<keyword evidence="1" id="KW-0805">Transcription regulation</keyword>
<comment type="caution">
    <text evidence="5">The sequence shown here is derived from an EMBL/GenBank/DDBJ whole genome shotgun (WGS) entry which is preliminary data.</text>
</comment>
<dbReference type="Gene3D" id="1.10.10.10">
    <property type="entry name" value="Winged helix-like DNA-binding domain superfamily/Winged helix DNA-binding domain"/>
    <property type="match status" value="1"/>
</dbReference>
<keyword evidence="3" id="KW-0804">Transcription</keyword>
<dbReference type="InterPro" id="IPR036390">
    <property type="entry name" value="WH_DNA-bd_sf"/>
</dbReference>
<evidence type="ECO:0000256" key="1">
    <source>
        <dbReference type="ARBA" id="ARBA00023015"/>
    </source>
</evidence>
<proteinExistence type="predicted"/>
<dbReference type="CDD" id="cd07377">
    <property type="entry name" value="WHTH_GntR"/>
    <property type="match status" value="1"/>
</dbReference>
<dbReference type="Gene3D" id="1.20.120.530">
    <property type="entry name" value="GntR ligand-binding domain-like"/>
    <property type="match status" value="1"/>
</dbReference>
<evidence type="ECO:0000313" key="6">
    <source>
        <dbReference type="Proteomes" id="UP000706039"/>
    </source>
</evidence>
<reference evidence="5 6" key="1">
    <citation type="submission" date="2021-08" db="EMBL/GenBank/DDBJ databases">
        <authorList>
            <person name="Tuo L."/>
        </authorList>
    </citation>
    <scope>NUCLEOTIDE SEQUENCE [LARGE SCALE GENOMIC DNA]</scope>
    <source>
        <strain evidence="5 6">JCM 31229</strain>
    </source>
</reference>
<evidence type="ECO:0000259" key="4">
    <source>
        <dbReference type="PROSITE" id="PS50949"/>
    </source>
</evidence>
<gene>
    <name evidence="5" type="ORF">K7G82_06680</name>
</gene>
<dbReference type="SMART" id="SM00895">
    <property type="entry name" value="FCD"/>
    <property type="match status" value="1"/>
</dbReference>
<dbReference type="InterPro" id="IPR036388">
    <property type="entry name" value="WH-like_DNA-bd_sf"/>
</dbReference>
<dbReference type="InterPro" id="IPR011711">
    <property type="entry name" value="GntR_C"/>
</dbReference>
<evidence type="ECO:0000256" key="3">
    <source>
        <dbReference type="ARBA" id="ARBA00023163"/>
    </source>
</evidence>
<dbReference type="EMBL" id="JAINVV010000004">
    <property type="protein sequence ID" value="MBY8821969.1"/>
    <property type="molecule type" value="Genomic_DNA"/>
</dbReference>
<dbReference type="SUPFAM" id="SSF48008">
    <property type="entry name" value="GntR ligand-binding domain-like"/>
    <property type="match status" value="1"/>
</dbReference>
<protein>
    <submittedName>
        <fullName evidence="5">GntR family transcriptional regulator</fullName>
    </submittedName>
</protein>
<dbReference type="Pfam" id="PF07729">
    <property type="entry name" value="FCD"/>
    <property type="match status" value="1"/>
</dbReference>
<dbReference type="InterPro" id="IPR000524">
    <property type="entry name" value="Tscrpt_reg_HTH_GntR"/>
</dbReference>
<dbReference type="PROSITE" id="PS50949">
    <property type="entry name" value="HTH_GNTR"/>
    <property type="match status" value="1"/>
</dbReference>
<organism evidence="5 6">
    <name type="scientific">Sphingomonas colocasiae</name>
    <dbReference type="NCBI Taxonomy" id="1848973"/>
    <lineage>
        <taxon>Bacteria</taxon>
        <taxon>Pseudomonadati</taxon>
        <taxon>Pseudomonadota</taxon>
        <taxon>Alphaproteobacteria</taxon>
        <taxon>Sphingomonadales</taxon>
        <taxon>Sphingomonadaceae</taxon>
        <taxon>Sphingomonas</taxon>
    </lineage>
</organism>
<feature type="domain" description="HTH gntR-type" evidence="4">
    <location>
        <begin position="15"/>
        <end position="82"/>
    </location>
</feature>
<dbReference type="PANTHER" id="PTHR43537:SF5">
    <property type="entry name" value="UXU OPERON TRANSCRIPTIONAL REGULATOR"/>
    <property type="match status" value="1"/>
</dbReference>
<dbReference type="PANTHER" id="PTHR43537">
    <property type="entry name" value="TRANSCRIPTIONAL REGULATOR, GNTR FAMILY"/>
    <property type="match status" value="1"/>
</dbReference>
<keyword evidence="2" id="KW-0238">DNA-binding</keyword>
<evidence type="ECO:0000256" key="2">
    <source>
        <dbReference type="ARBA" id="ARBA00023125"/>
    </source>
</evidence>
<dbReference type="Proteomes" id="UP000706039">
    <property type="component" value="Unassembled WGS sequence"/>
</dbReference>